<accession>A0A3P7I775</accession>
<evidence type="ECO:0000313" key="3">
    <source>
        <dbReference type="EMBL" id="VDM62579.1"/>
    </source>
</evidence>
<proteinExistence type="predicted"/>
<feature type="chain" id="PRO_5018176310" description="UBA domain-containing protein" evidence="1">
    <location>
        <begin position="19"/>
        <end position="141"/>
    </location>
</feature>
<dbReference type="PROSITE" id="PS50030">
    <property type="entry name" value="UBA"/>
    <property type="match status" value="1"/>
</dbReference>
<dbReference type="OrthoDB" id="5876756at2759"/>
<feature type="domain" description="UBA" evidence="2">
    <location>
        <begin position="96"/>
        <end position="138"/>
    </location>
</feature>
<evidence type="ECO:0000259" key="2">
    <source>
        <dbReference type="PROSITE" id="PS50030"/>
    </source>
</evidence>
<keyword evidence="1" id="KW-0732">Signal</keyword>
<feature type="signal peptide" evidence="1">
    <location>
        <begin position="1"/>
        <end position="18"/>
    </location>
</feature>
<dbReference type="EMBL" id="UYYA01004591">
    <property type="protein sequence ID" value="VDM62579.1"/>
    <property type="molecule type" value="Genomic_DNA"/>
</dbReference>
<gene>
    <name evidence="3" type="ORF">ACOC_LOCUS10994</name>
</gene>
<evidence type="ECO:0000313" key="4">
    <source>
        <dbReference type="Proteomes" id="UP000267027"/>
    </source>
</evidence>
<reference evidence="3 4" key="1">
    <citation type="submission" date="2018-11" db="EMBL/GenBank/DDBJ databases">
        <authorList>
            <consortium name="Pathogen Informatics"/>
        </authorList>
    </citation>
    <scope>NUCLEOTIDE SEQUENCE [LARGE SCALE GENOMIC DNA]</scope>
    <source>
        <strain evidence="3 4">Costa Rica</strain>
    </source>
</reference>
<protein>
    <recommendedName>
        <fullName evidence="2">UBA domain-containing protein</fullName>
    </recommendedName>
</protein>
<dbReference type="AlphaFoldDB" id="A0A3P7I775"/>
<evidence type="ECO:0000256" key="1">
    <source>
        <dbReference type="SAM" id="SignalP"/>
    </source>
</evidence>
<dbReference type="InterPro" id="IPR015940">
    <property type="entry name" value="UBA"/>
</dbReference>
<keyword evidence="4" id="KW-1185">Reference proteome</keyword>
<sequence length="141" mass="16048">MGSTFCFFLFIEVWILSSKQFHFGFSSKIFLFLIKVNHVDFRTKMGHSSRQTPSSTSESPITRAEEMKIFYADASFTSRSRCNQMLIKCKGDVARALEELKIERLVDIQIAPNNEKAREALSARAWNLNAAAELLLSNTCN</sequence>
<organism evidence="3 4">
    <name type="scientific">Angiostrongylus costaricensis</name>
    <name type="common">Nematode worm</name>
    <dbReference type="NCBI Taxonomy" id="334426"/>
    <lineage>
        <taxon>Eukaryota</taxon>
        <taxon>Metazoa</taxon>
        <taxon>Ecdysozoa</taxon>
        <taxon>Nematoda</taxon>
        <taxon>Chromadorea</taxon>
        <taxon>Rhabditida</taxon>
        <taxon>Rhabditina</taxon>
        <taxon>Rhabditomorpha</taxon>
        <taxon>Strongyloidea</taxon>
        <taxon>Metastrongylidae</taxon>
        <taxon>Angiostrongylus</taxon>
    </lineage>
</organism>
<dbReference type="Proteomes" id="UP000267027">
    <property type="component" value="Unassembled WGS sequence"/>
</dbReference>
<name>A0A3P7I775_ANGCS</name>
<dbReference type="STRING" id="334426.A0A3P7I775"/>